<dbReference type="Gene3D" id="1.10.10.10">
    <property type="entry name" value="Winged helix-like DNA-binding domain superfamily/Winged helix DNA-binding domain"/>
    <property type="match status" value="1"/>
</dbReference>
<dbReference type="InterPro" id="IPR036388">
    <property type="entry name" value="WH-like_DNA-bd_sf"/>
</dbReference>
<organism evidence="1 2">
    <name type="scientific">Allochromatium palmeri</name>
    <dbReference type="NCBI Taxonomy" id="231048"/>
    <lineage>
        <taxon>Bacteria</taxon>
        <taxon>Pseudomonadati</taxon>
        <taxon>Pseudomonadota</taxon>
        <taxon>Gammaproteobacteria</taxon>
        <taxon>Chromatiales</taxon>
        <taxon>Chromatiaceae</taxon>
        <taxon>Allochromatium</taxon>
    </lineage>
</organism>
<dbReference type="Pfam" id="PF04255">
    <property type="entry name" value="DUF433"/>
    <property type="match status" value="1"/>
</dbReference>
<dbReference type="OrthoDB" id="5140481at2"/>
<dbReference type="AlphaFoldDB" id="A0A6N8ED12"/>
<dbReference type="SUPFAM" id="SSF46689">
    <property type="entry name" value="Homeodomain-like"/>
    <property type="match status" value="1"/>
</dbReference>
<evidence type="ECO:0000313" key="1">
    <source>
        <dbReference type="EMBL" id="MTW21390.1"/>
    </source>
</evidence>
<dbReference type="InterPro" id="IPR007367">
    <property type="entry name" value="DUF433"/>
</dbReference>
<sequence length="75" mass="8035">MRLSERFQIDPAVCHSEPVIRDTRVPVSIVLGSLAGGMSQGKITDEYGVTPADIQAALNVANDRLASSPLMRSKP</sequence>
<proteinExistence type="predicted"/>
<keyword evidence="2" id="KW-1185">Reference proteome</keyword>
<evidence type="ECO:0000313" key="2">
    <source>
        <dbReference type="Proteomes" id="UP000434044"/>
    </source>
</evidence>
<name>A0A6N8ED12_9GAMM</name>
<accession>A0A6N8ED12</accession>
<dbReference type="InterPro" id="IPR009057">
    <property type="entry name" value="Homeodomain-like_sf"/>
</dbReference>
<dbReference type="Proteomes" id="UP000434044">
    <property type="component" value="Unassembled WGS sequence"/>
</dbReference>
<gene>
    <name evidence="1" type="ORF">GJ668_09825</name>
</gene>
<reference evidence="1 2" key="1">
    <citation type="submission" date="2019-11" db="EMBL/GenBank/DDBJ databases">
        <title>Whole-genome sequence of the anaerobic purple sulfur bacterium Allochromatium palmeri DSM 15591.</title>
        <authorList>
            <person name="Kyndt J.A."/>
            <person name="Meyer T.E."/>
        </authorList>
    </citation>
    <scope>NUCLEOTIDE SEQUENCE [LARGE SCALE GENOMIC DNA]</scope>
    <source>
        <strain evidence="1 2">DSM 15591</strain>
    </source>
</reference>
<dbReference type="EMBL" id="WNKT01000018">
    <property type="protein sequence ID" value="MTW21390.1"/>
    <property type="molecule type" value="Genomic_DNA"/>
</dbReference>
<dbReference type="PANTHER" id="PTHR34849:SF3">
    <property type="entry name" value="SSR2962 PROTEIN"/>
    <property type="match status" value="1"/>
</dbReference>
<protein>
    <submittedName>
        <fullName evidence="1">DUF433 domain-containing protein</fullName>
    </submittedName>
</protein>
<dbReference type="PANTHER" id="PTHR34849">
    <property type="entry name" value="SSL5025 PROTEIN"/>
    <property type="match status" value="1"/>
</dbReference>
<comment type="caution">
    <text evidence="1">The sequence shown here is derived from an EMBL/GenBank/DDBJ whole genome shotgun (WGS) entry which is preliminary data.</text>
</comment>